<evidence type="ECO:0000256" key="1">
    <source>
        <dbReference type="SAM" id="Phobius"/>
    </source>
</evidence>
<dbReference type="EMBL" id="JBIGHY010000022">
    <property type="protein sequence ID" value="MFG6417326.1"/>
    <property type="molecule type" value="Genomic_DNA"/>
</dbReference>
<sequence>MDLSWRFTAIGALLALLMFWAAPHAPESISTPLTLLLGSWVLVFLLGTLAAILCVWVPAHDDLIRRKNEPYGKDKSIRWPVRLDGFTSASLRRATPSPRALHR</sequence>
<protein>
    <recommendedName>
        <fullName evidence="4">Transmembrane protein</fullName>
    </recommendedName>
</protein>
<gene>
    <name evidence="2" type="ORF">ACG02S_25880</name>
</gene>
<proteinExistence type="predicted"/>
<comment type="caution">
    <text evidence="2">The sequence shown here is derived from an EMBL/GenBank/DDBJ whole genome shotgun (WGS) entry which is preliminary data.</text>
</comment>
<name>A0ABW7EUZ8_9BURK</name>
<keyword evidence="1" id="KW-0812">Transmembrane</keyword>
<keyword evidence="1" id="KW-0472">Membrane</keyword>
<keyword evidence="1" id="KW-1133">Transmembrane helix</keyword>
<dbReference type="Proteomes" id="UP001606300">
    <property type="component" value="Unassembled WGS sequence"/>
</dbReference>
<evidence type="ECO:0000313" key="2">
    <source>
        <dbReference type="EMBL" id="MFG6417326.1"/>
    </source>
</evidence>
<evidence type="ECO:0008006" key="4">
    <source>
        <dbReference type="Google" id="ProtNLM"/>
    </source>
</evidence>
<reference evidence="2 3" key="1">
    <citation type="submission" date="2024-09" db="EMBL/GenBank/DDBJ databases">
        <title>Novel species of the genus Pelomonas and Roseateles isolated from streams.</title>
        <authorList>
            <person name="Lu H."/>
        </authorList>
    </citation>
    <scope>NUCLEOTIDE SEQUENCE [LARGE SCALE GENOMIC DNA]</scope>
    <source>
        <strain evidence="2 3">DC23W</strain>
    </source>
</reference>
<keyword evidence="3" id="KW-1185">Reference proteome</keyword>
<dbReference type="RefSeq" id="WP_394473384.1">
    <property type="nucleotide sequence ID" value="NZ_JBIGHY010000022.1"/>
</dbReference>
<organism evidence="2 3">
    <name type="scientific">Pelomonas dachongensis</name>
    <dbReference type="NCBI Taxonomy" id="3299029"/>
    <lineage>
        <taxon>Bacteria</taxon>
        <taxon>Pseudomonadati</taxon>
        <taxon>Pseudomonadota</taxon>
        <taxon>Betaproteobacteria</taxon>
        <taxon>Burkholderiales</taxon>
        <taxon>Sphaerotilaceae</taxon>
        <taxon>Roseateles</taxon>
    </lineage>
</organism>
<accession>A0ABW7EUZ8</accession>
<feature type="transmembrane region" description="Helical" evidence="1">
    <location>
        <begin position="37"/>
        <end position="57"/>
    </location>
</feature>
<evidence type="ECO:0000313" key="3">
    <source>
        <dbReference type="Proteomes" id="UP001606300"/>
    </source>
</evidence>